<evidence type="ECO:0000313" key="18">
    <source>
        <dbReference type="EMBL" id="TRL39203.1"/>
    </source>
</evidence>
<dbReference type="Pfam" id="PF00672">
    <property type="entry name" value="HAMP"/>
    <property type="match status" value="1"/>
</dbReference>
<dbReference type="AlphaFoldDB" id="A0A549TBE1"/>
<keyword evidence="14 15" id="KW-0472">Membrane</keyword>
<dbReference type="PANTHER" id="PTHR44936:SF5">
    <property type="entry name" value="SENSOR HISTIDINE KINASE ENVZ"/>
    <property type="match status" value="1"/>
</dbReference>
<keyword evidence="8 15" id="KW-0812">Transmembrane</keyword>
<dbReference type="CDD" id="cd06225">
    <property type="entry name" value="HAMP"/>
    <property type="match status" value="1"/>
</dbReference>
<dbReference type="Proteomes" id="UP000316801">
    <property type="component" value="Unassembled WGS sequence"/>
</dbReference>
<comment type="caution">
    <text evidence="18">The sequence shown here is derived from an EMBL/GenBank/DDBJ whole genome shotgun (WGS) entry which is preliminary data.</text>
</comment>
<keyword evidence="13" id="KW-0902">Two-component regulatory system</keyword>
<dbReference type="Pfam" id="PF02518">
    <property type="entry name" value="HATPase_c"/>
    <property type="match status" value="1"/>
</dbReference>
<dbReference type="GO" id="GO:0005886">
    <property type="term" value="C:plasma membrane"/>
    <property type="evidence" value="ECO:0007669"/>
    <property type="project" value="UniProtKB-SubCell"/>
</dbReference>
<dbReference type="PANTHER" id="PTHR44936">
    <property type="entry name" value="SENSOR PROTEIN CREC"/>
    <property type="match status" value="1"/>
</dbReference>
<dbReference type="InterPro" id="IPR036097">
    <property type="entry name" value="HisK_dim/P_sf"/>
</dbReference>
<keyword evidence="6" id="KW-0597">Phosphoprotein</keyword>
<feature type="domain" description="HAMP" evidence="17">
    <location>
        <begin position="158"/>
        <end position="210"/>
    </location>
</feature>
<dbReference type="SMART" id="SM00387">
    <property type="entry name" value="HATPase_c"/>
    <property type="match status" value="1"/>
</dbReference>
<keyword evidence="19" id="KW-1185">Reference proteome</keyword>
<dbReference type="InterPro" id="IPR036890">
    <property type="entry name" value="HATPase_C_sf"/>
</dbReference>
<evidence type="ECO:0000313" key="19">
    <source>
        <dbReference type="Proteomes" id="UP000316801"/>
    </source>
</evidence>
<feature type="domain" description="Histidine kinase" evidence="16">
    <location>
        <begin position="218"/>
        <end position="417"/>
    </location>
</feature>
<evidence type="ECO:0000256" key="15">
    <source>
        <dbReference type="SAM" id="Phobius"/>
    </source>
</evidence>
<evidence type="ECO:0000256" key="2">
    <source>
        <dbReference type="ARBA" id="ARBA00004429"/>
    </source>
</evidence>
<dbReference type="InterPro" id="IPR005467">
    <property type="entry name" value="His_kinase_dom"/>
</dbReference>
<dbReference type="InterPro" id="IPR003660">
    <property type="entry name" value="HAMP_dom"/>
</dbReference>
<evidence type="ECO:0000256" key="9">
    <source>
        <dbReference type="ARBA" id="ARBA00022741"/>
    </source>
</evidence>
<accession>A0A549TBE1</accession>
<dbReference type="PROSITE" id="PS50109">
    <property type="entry name" value="HIS_KIN"/>
    <property type="match status" value="1"/>
</dbReference>
<dbReference type="InterPro" id="IPR003594">
    <property type="entry name" value="HATPase_dom"/>
</dbReference>
<evidence type="ECO:0000256" key="4">
    <source>
        <dbReference type="ARBA" id="ARBA00022475"/>
    </source>
</evidence>
<dbReference type="SMART" id="SM00304">
    <property type="entry name" value="HAMP"/>
    <property type="match status" value="1"/>
</dbReference>
<dbReference type="EMBL" id="VJMG01000022">
    <property type="protein sequence ID" value="TRL39203.1"/>
    <property type="molecule type" value="Genomic_DNA"/>
</dbReference>
<keyword evidence="11" id="KW-0067">ATP-binding</keyword>
<organism evidence="18 19">
    <name type="scientific">Rhizobium straminoryzae</name>
    <dbReference type="NCBI Taxonomy" id="1387186"/>
    <lineage>
        <taxon>Bacteria</taxon>
        <taxon>Pseudomonadati</taxon>
        <taxon>Pseudomonadota</taxon>
        <taxon>Alphaproteobacteria</taxon>
        <taxon>Hyphomicrobiales</taxon>
        <taxon>Rhizobiaceae</taxon>
        <taxon>Rhizobium/Agrobacterium group</taxon>
        <taxon>Rhizobium</taxon>
    </lineage>
</organism>
<dbReference type="PRINTS" id="PR00344">
    <property type="entry name" value="BCTRLSENSOR"/>
</dbReference>
<evidence type="ECO:0000256" key="5">
    <source>
        <dbReference type="ARBA" id="ARBA00022519"/>
    </source>
</evidence>
<dbReference type="Gene3D" id="3.30.565.10">
    <property type="entry name" value="Histidine kinase-like ATPase, C-terminal domain"/>
    <property type="match status" value="1"/>
</dbReference>
<evidence type="ECO:0000256" key="6">
    <source>
        <dbReference type="ARBA" id="ARBA00022553"/>
    </source>
</evidence>
<dbReference type="InterPro" id="IPR050980">
    <property type="entry name" value="2C_sensor_his_kinase"/>
</dbReference>
<evidence type="ECO:0000256" key="1">
    <source>
        <dbReference type="ARBA" id="ARBA00000085"/>
    </source>
</evidence>
<dbReference type="GO" id="GO:0005524">
    <property type="term" value="F:ATP binding"/>
    <property type="evidence" value="ECO:0007669"/>
    <property type="project" value="UniProtKB-KW"/>
</dbReference>
<dbReference type="PROSITE" id="PS50885">
    <property type="entry name" value="HAMP"/>
    <property type="match status" value="1"/>
</dbReference>
<keyword evidence="7" id="KW-0808">Transferase</keyword>
<evidence type="ECO:0000259" key="17">
    <source>
        <dbReference type="PROSITE" id="PS50885"/>
    </source>
</evidence>
<evidence type="ECO:0000259" key="16">
    <source>
        <dbReference type="PROSITE" id="PS50109"/>
    </source>
</evidence>
<keyword evidence="5" id="KW-0997">Cell inner membrane</keyword>
<evidence type="ECO:0000256" key="7">
    <source>
        <dbReference type="ARBA" id="ARBA00022679"/>
    </source>
</evidence>
<dbReference type="InterPro" id="IPR003661">
    <property type="entry name" value="HisK_dim/P_dom"/>
</dbReference>
<dbReference type="CDD" id="cd00082">
    <property type="entry name" value="HisKA"/>
    <property type="match status" value="1"/>
</dbReference>
<dbReference type="EC" id="2.7.13.3" evidence="3"/>
<dbReference type="InterPro" id="IPR004358">
    <property type="entry name" value="Sig_transdc_His_kin-like_C"/>
</dbReference>
<evidence type="ECO:0000256" key="3">
    <source>
        <dbReference type="ARBA" id="ARBA00012438"/>
    </source>
</evidence>
<evidence type="ECO:0000256" key="12">
    <source>
        <dbReference type="ARBA" id="ARBA00022989"/>
    </source>
</evidence>
<evidence type="ECO:0000256" key="13">
    <source>
        <dbReference type="ARBA" id="ARBA00023012"/>
    </source>
</evidence>
<gene>
    <name evidence="18" type="ORF">FNA46_09915</name>
</gene>
<evidence type="ECO:0000256" key="11">
    <source>
        <dbReference type="ARBA" id="ARBA00022840"/>
    </source>
</evidence>
<keyword evidence="4" id="KW-1003">Cell membrane</keyword>
<dbReference type="RefSeq" id="WP_143125039.1">
    <property type="nucleotide sequence ID" value="NZ_VJMG01000022.1"/>
</dbReference>
<protein>
    <recommendedName>
        <fullName evidence="3">histidine kinase</fullName>
        <ecNumber evidence="3">2.7.13.3</ecNumber>
    </recommendedName>
</protein>
<keyword evidence="9" id="KW-0547">Nucleotide-binding</keyword>
<keyword evidence="10" id="KW-0418">Kinase</keyword>
<comment type="catalytic activity">
    <reaction evidence="1">
        <text>ATP + protein L-histidine = ADP + protein N-phospho-L-histidine.</text>
        <dbReference type="EC" id="2.7.13.3"/>
    </reaction>
</comment>
<reference evidence="18 19" key="1">
    <citation type="submission" date="2019-07" db="EMBL/GenBank/DDBJ databases">
        <title>Ln-dependent methylotrophs.</title>
        <authorList>
            <person name="Tani A."/>
        </authorList>
    </citation>
    <scope>NUCLEOTIDE SEQUENCE [LARGE SCALE GENOMIC DNA]</scope>
    <source>
        <strain evidence="18 19">SM12</strain>
    </source>
</reference>
<dbReference type="GO" id="GO:0000155">
    <property type="term" value="F:phosphorelay sensor kinase activity"/>
    <property type="evidence" value="ECO:0007669"/>
    <property type="project" value="InterPro"/>
</dbReference>
<proteinExistence type="predicted"/>
<keyword evidence="12 15" id="KW-1133">Transmembrane helix</keyword>
<sequence>MKSLYHRIAALLVLSIVSVVGLATFVASRVLEPPDAHDILAPVVSQMRLTLALVETDPAKAATAGARLDNRLPDGQPHARLSEALVEMLAADDIHLPSEVIKTSETPPMMAAVRTPDGAWAVFRIPHRAPPSDWLYILGGWMLLIVLGSLAISFFIASKITRPLELLEGAAESIGKDGLLPPIPEKGSREVRATARALNRLSSRLRSALESRMRLVAAAGHDLRTPMTRMRLRAEFISGDDERAKWLSDLEELDSIADSAIGLVREETSDSGPELIRLDIMVRLITEELAKLGFAIELSSAADATVPAQPMALKRALRNLVINAATHGGGGRWRLETTAKDAVLTIEDGGPGIPEDLLGQVFEPFFRVDPARRKTAPGAGLGLAIAKEIVNRFGGDIDIANRPAGGLVQTVRLPLSA</sequence>
<evidence type="ECO:0000256" key="8">
    <source>
        <dbReference type="ARBA" id="ARBA00022692"/>
    </source>
</evidence>
<dbReference type="Gene3D" id="1.10.287.130">
    <property type="match status" value="1"/>
</dbReference>
<dbReference type="SUPFAM" id="SSF55874">
    <property type="entry name" value="ATPase domain of HSP90 chaperone/DNA topoisomerase II/histidine kinase"/>
    <property type="match status" value="1"/>
</dbReference>
<name>A0A549TBE1_9HYPH</name>
<dbReference type="SUPFAM" id="SSF47384">
    <property type="entry name" value="Homodimeric domain of signal transducing histidine kinase"/>
    <property type="match status" value="1"/>
</dbReference>
<evidence type="ECO:0000256" key="10">
    <source>
        <dbReference type="ARBA" id="ARBA00022777"/>
    </source>
</evidence>
<feature type="transmembrane region" description="Helical" evidence="15">
    <location>
        <begin position="134"/>
        <end position="157"/>
    </location>
</feature>
<evidence type="ECO:0000256" key="14">
    <source>
        <dbReference type="ARBA" id="ARBA00023136"/>
    </source>
</evidence>
<comment type="subcellular location">
    <subcellularLocation>
        <location evidence="2">Cell inner membrane</location>
        <topology evidence="2">Multi-pass membrane protein</topology>
    </subcellularLocation>
</comment>